<feature type="transmembrane region" description="Helical" evidence="9">
    <location>
        <begin position="242"/>
        <end position="268"/>
    </location>
</feature>
<dbReference type="STRING" id="1423788.FC78_GL000872"/>
<evidence type="ECO:0000313" key="12">
    <source>
        <dbReference type="EMBL" id="KRK85067.1"/>
    </source>
</evidence>
<dbReference type="CDD" id="cd18541">
    <property type="entry name" value="ABC_6TM_TmrB_like"/>
    <property type="match status" value="1"/>
</dbReference>
<evidence type="ECO:0000259" key="11">
    <source>
        <dbReference type="PROSITE" id="PS50929"/>
    </source>
</evidence>
<evidence type="ECO:0000256" key="7">
    <source>
        <dbReference type="ARBA" id="ARBA00022989"/>
    </source>
</evidence>
<evidence type="ECO:0000256" key="4">
    <source>
        <dbReference type="ARBA" id="ARBA00022692"/>
    </source>
</evidence>
<dbReference type="InterPro" id="IPR036640">
    <property type="entry name" value="ABC1_TM_sf"/>
</dbReference>
<gene>
    <name evidence="12" type="ORF">FC78_GL000872</name>
</gene>
<dbReference type="Proteomes" id="UP000051515">
    <property type="component" value="Unassembled WGS sequence"/>
</dbReference>
<keyword evidence="7 9" id="KW-1133">Transmembrane helix</keyword>
<keyword evidence="6" id="KW-0067">ATP-binding</keyword>
<feature type="transmembrane region" description="Helical" evidence="9">
    <location>
        <begin position="162"/>
        <end position="179"/>
    </location>
</feature>
<dbReference type="Gene3D" id="1.20.1560.10">
    <property type="entry name" value="ABC transporter type 1, transmembrane domain"/>
    <property type="match status" value="1"/>
</dbReference>
<keyword evidence="8 9" id="KW-0472">Membrane</keyword>
<evidence type="ECO:0000313" key="13">
    <source>
        <dbReference type="Proteomes" id="UP000051515"/>
    </source>
</evidence>
<dbReference type="Gene3D" id="3.40.50.300">
    <property type="entry name" value="P-loop containing nucleotide triphosphate hydrolases"/>
    <property type="match status" value="1"/>
</dbReference>
<comment type="caution">
    <text evidence="12">The sequence shown here is derived from an EMBL/GenBank/DDBJ whole genome shotgun (WGS) entry which is preliminary data.</text>
</comment>
<dbReference type="PATRIC" id="fig|1423788.3.peg.897"/>
<evidence type="ECO:0000256" key="5">
    <source>
        <dbReference type="ARBA" id="ARBA00022741"/>
    </source>
</evidence>
<reference evidence="12 13" key="1">
    <citation type="journal article" date="2015" name="Genome Announc.">
        <title>Expanding the biotechnology potential of lactobacilli through comparative genomics of 213 strains and associated genera.</title>
        <authorList>
            <person name="Sun Z."/>
            <person name="Harris H.M."/>
            <person name="McCann A."/>
            <person name="Guo C."/>
            <person name="Argimon S."/>
            <person name="Zhang W."/>
            <person name="Yang X."/>
            <person name="Jeffery I.B."/>
            <person name="Cooney J.C."/>
            <person name="Kagawa T.F."/>
            <person name="Liu W."/>
            <person name="Song Y."/>
            <person name="Salvetti E."/>
            <person name="Wrobel A."/>
            <person name="Rasinkangas P."/>
            <person name="Parkhill J."/>
            <person name="Rea M.C."/>
            <person name="O'Sullivan O."/>
            <person name="Ritari J."/>
            <person name="Douillard F.P."/>
            <person name="Paul Ross R."/>
            <person name="Yang R."/>
            <person name="Briner A.E."/>
            <person name="Felis G.E."/>
            <person name="de Vos W.M."/>
            <person name="Barrangou R."/>
            <person name="Klaenhammer T.R."/>
            <person name="Caufield P.W."/>
            <person name="Cui Y."/>
            <person name="Zhang H."/>
            <person name="O'Toole P.W."/>
        </authorList>
    </citation>
    <scope>NUCLEOTIDE SEQUENCE [LARGE SCALE GENOMIC DNA]</scope>
    <source>
        <strain evidence="12 13">DSM 19674</strain>
    </source>
</reference>
<accession>A0A0R1KP43</accession>
<dbReference type="PROSITE" id="PS00211">
    <property type="entry name" value="ABC_TRANSPORTER_1"/>
    <property type="match status" value="1"/>
</dbReference>
<dbReference type="InterPro" id="IPR003439">
    <property type="entry name" value="ABC_transporter-like_ATP-bd"/>
</dbReference>
<sequence length="587" mass="65672">MGIFSRLKWFFKNQWKQYLIGVIALIIVAIVNVIPPKIIGNVVDAVSKRNVTGNFLLVSMLIFLGTAIAQYLLRFLWRKMIFGSSFVLERDLRSRLYRQFMKMDATFYKKWRTGDLMAHATNDIDAVRDVAGPGILTLADSIITGTSTILAMGLFIGWKLTILAVLPLILLGIMANILGGKVHDAFSKSQAEFSSINNKTQESIVGIKVLKALGQEREDEADFNNYVDDNIKANRRSYRLDALFDPLTTLIMGISYVITIIFGGLAVLNKQITIGQLVSFITYMTQLTWPMYAVGSLFNVLERGSASYDRISDLLGEKSSLIRPKHAIETITDCNLDFNVHSFHYPDDDSATALHDVHFELREGQTLGIVGPTGGGKSTIISLLMRDFDHYDGSIKMGENDIRKYDIDNYLNTIGYVPQTNFLFSTDIRDNVRFANMEANQAQVEDASRVADLDADIEKMPNGYDTEVGELGVSLSGGQKQRLAIARAILSDPKLLILDDSLSAVDFKTERNIEQRIAHNRKNATTIIAASRLSSVEAADQILVMDHGTILEKGTHQELLAQKGWYYDTFHLQEKTAELEGRLNDEK</sequence>
<comment type="subcellular location">
    <subcellularLocation>
        <location evidence="1">Cell membrane</location>
        <topology evidence="1">Multi-pass membrane protein</topology>
    </subcellularLocation>
</comment>
<dbReference type="InterPro" id="IPR039421">
    <property type="entry name" value="Type_1_exporter"/>
</dbReference>
<feature type="transmembrane region" description="Helical" evidence="9">
    <location>
        <begin position="55"/>
        <end position="73"/>
    </location>
</feature>
<proteinExistence type="predicted"/>
<dbReference type="InterPro" id="IPR027417">
    <property type="entry name" value="P-loop_NTPase"/>
</dbReference>
<dbReference type="InterPro" id="IPR003593">
    <property type="entry name" value="AAA+_ATPase"/>
</dbReference>
<feature type="domain" description="ABC transmembrane type-1" evidence="11">
    <location>
        <begin position="19"/>
        <end position="303"/>
    </location>
</feature>
<feature type="transmembrane region" description="Helical" evidence="9">
    <location>
        <begin position="18"/>
        <end position="35"/>
    </location>
</feature>
<feature type="domain" description="ABC transporter" evidence="10">
    <location>
        <begin position="338"/>
        <end position="572"/>
    </location>
</feature>
<dbReference type="RefSeq" id="WP_056950276.1">
    <property type="nucleotide sequence ID" value="NZ_AZDY01000001.1"/>
</dbReference>
<dbReference type="FunFam" id="1.20.1560.10:FF:000011">
    <property type="entry name" value="Multidrug ABC transporter ATP-binding protein"/>
    <property type="match status" value="1"/>
</dbReference>
<keyword evidence="5" id="KW-0547">Nucleotide-binding</keyword>
<dbReference type="GO" id="GO:0015421">
    <property type="term" value="F:ABC-type oligopeptide transporter activity"/>
    <property type="evidence" value="ECO:0007669"/>
    <property type="project" value="TreeGrafter"/>
</dbReference>
<dbReference type="Pfam" id="PF00005">
    <property type="entry name" value="ABC_tran"/>
    <property type="match status" value="1"/>
</dbReference>
<dbReference type="PROSITE" id="PS50893">
    <property type="entry name" value="ABC_TRANSPORTER_2"/>
    <property type="match status" value="1"/>
</dbReference>
<dbReference type="GO" id="GO:0005886">
    <property type="term" value="C:plasma membrane"/>
    <property type="evidence" value="ECO:0007669"/>
    <property type="project" value="UniProtKB-SubCell"/>
</dbReference>
<dbReference type="PANTHER" id="PTHR43394">
    <property type="entry name" value="ATP-DEPENDENT PERMEASE MDL1, MITOCHONDRIAL"/>
    <property type="match status" value="1"/>
</dbReference>
<keyword evidence="3" id="KW-1003">Cell membrane</keyword>
<dbReference type="GO" id="GO:0005524">
    <property type="term" value="F:ATP binding"/>
    <property type="evidence" value="ECO:0007669"/>
    <property type="project" value="UniProtKB-KW"/>
</dbReference>
<evidence type="ECO:0000256" key="6">
    <source>
        <dbReference type="ARBA" id="ARBA00022840"/>
    </source>
</evidence>
<dbReference type="AlphaFoldDB" id="A0A0R1KP43"/>
<name>A0A0R1KP43_9LACO</name>
<dbReference type="SUPFAM" id="SSF52540">
    <property type="entry name" value="P-loop containing nucleoside triphosphate hydrolases"/>
    <property type="match status" value="1"/>
</dbReference>
<keyword evidence="13" id="KW-1185">Reference proteome</keyword>
<evidence type="ECO:0000256" key="9">
    <source>
        <dbReference type="SAM" id="Phobius"/>
    </source>
</evidence>
<keyword evidence="4 9" id="KW-0812">Transmembrane</keyword>
<dbReference type="GO" id="GO:0016887">
    <property type="term" value="F:ATP hydrolysis activity"/>
    <property type="evidence" value="ECO:0007669"/>
    <property type="project" value="InterPro"/>
</dbReference>
<dbReference type="PANTHER" id="PTHR43394:SF1">
    <property type="entry name" value="ATP-BINDING CASSETTE SUB-FAMILY B MEMBER 10, MITOCHONDRIAL"/>
    <property type="match status" value="1"/>
</dbReference>
<dbReference type="PROSITE" id="PS50929">
    <property type="entry name" value="ABC_TM1F"/>
    <property type="match status" value="1"/>
</dbReference>
<dbReference type="SUPFAM" id="SSF90123">
    <property type="entry name" value="ABC transporter transmembrane region"/>
    <property type="match status" value="1"/>
</dbReference>
<dbReference type="FunFam" id="3.40.50.300:FF:000221">
    <property type="entry name" value="Multidrug ABC transporter ATP-binding protein"/>
    <property type="match status" value="1"/>
</dbReference>
<evidence type="ECO:0000256" key="1">
    <source>
        <dbReference type="ARBA" id="ARBA00004651"/>
    </source>
</evidence>
<feature type="transmembrane region" description="Helical" evidence="9">
    <location>
        <begin position="135"/>
        <end position="156"/>
    </location>
</feature>
<feature type="transmembrane region" description="Helical" evidence="9">
    <location>
        <begin position="280"/>
        <end position="301"/>
    </location>
</feature>
<evidence type="ECO:0000256" key="8">
    <source>
        <dbReference type="ARBA" id="ARBA00023136"/>
    </source>
</evidence>
<dbReference type="SMART" id="SM00382">
    <property type="entry name" value="AAA"/>
    <property type="match status" value="1"/>
</dbReference>
<evidence type="ECO:0000256" key="3">
    <source>
        <dbReference type="ARBA" id="ARBA00022475"/>
    </source>
</evidence>
<dbReference type="Pfam" id="PF00664">
    <property type="entry name" value="ABC_membrane"/>
    <property type="match status" value="1"/>
</dbReference>
<evidence type="ECO:0000256" key="2">
    <source>
        <dbReference type="ARBA" id="ARBA00022448"/>
    </source>
</evidence>
<protein>
    <submittedName>
        <fullName evidence="12">Multidrug ABC transporter ATPase permease</fullName>
    </submittedName>
</protein>
<dbReference type="InterPro" id="IPR011527">
    <property type="entry name" value="ABC1_TM_dom"/>
</dbReference>
<evidence type="ECO:0000259" key="10">
    <source>
        <dbReference type="PROSITE" id="PS50893"/>
    </source>
</evidence>
<dbReference type="OrthoDB" id="9770415at2"/>
<keyword evidence="2" id="KW-0813">Transport</keyword>
<dbReference type="InterPro" id="IPR017871">
    <property type="entry name" value="ABC_transporter-like_CS"/>
</dbReference>
<organism evidence="12 13">
    <name type="scientific">Companilactobacillus bobalius DSM 19674</name>
    <dbReference type="NCBI Taxonomy" id="1423788"/>
    <lineage>
        <taxon>Bacteria</taxon>
        <taxon>Bacillati</taxon>
        <taxon>Bacillota</taxon>
        <taxon>Bacilli</taxon>
        <taxon>Lactobacillales</taxon>
        <taxon>Lactobacillaceae</taxon>
        <taxon>Companilactobacillus</taxon>
        <taxon>Companilactobacillus bobalius</taxon>
    </lineage>
</organism>
<dbReference type="EMBL" id="AZDY01000001">
    <property type="protein sequence ID" value="KRK85067.1"/>
    <property type="molecule type" value="Genomic_DNA"/>
</dbReference>